<dbReference type="AlphaFoldDB" id="A0A934UW62"/>
<dbReference type="Gene3D" id="3.60.110.10">
    <property type="entry name" value="Carbon-nitrogen hydrolase"/>
    <property type="match status" value="1"/>
</dbReference>
<dbReference type="InterPro" id="IPR003010">
    <property type="entry name" value="C-N_Hydrolase"/>
</dbReference>
<dbReference type="InterPro" id="IPR036526">
    <property type="entry name" value="C-N_Hydrolase_sf"/>
</dbReference>
<evidence type="ECO:0000313" key="4">
    <source>
        <dbReference type="Proteomes" id="UP000608530"/>
    </source>
</evidence>
<dbReference type="PANTHER" id="PTHR43674:SF2">
    <property type="entry name" value="BETA-UREIDOPROPIONASE"/>
    <property type="match status" value="1"/>
</dbReference>
<reference evidence="3" key="1">
    <citation type="submission" date="2020-12" db="EMBL/GenBank/DDBJ databases">
        <title>Leucobacter sp. CAS1, isolated from Chromium sludge.</title>
        <authorList>
            <person name="Xu Z."/>
        </authorList>
    </citation>
    <scope>NUCLEOTIDE SEQUENCE</scope>
    <source>
        <strain evidence="3">CSA1</strain>
    </source>
</reference>
<evidence type="ECO:0000313" key="3">
    <source>
        <dbReference type="EMBL" id="MBK0419597.1"/>
    </source>
</evidence>
<dbReference type="GO" id="GO:0016811">
    <property type="term" value="F:hydrolase activity, acting on carbon-nitrogen (but not peptide) bonds, in linear amides"/>
    <property type="evidence" value="ECO:0007669"/>
    <property type="project" value="TreeGrafter"/>
</dbReference>
<dbReference type="EMBL" id="JAEHOH010000014">
    <property type="protein sequence ID" value="MBK0419597.1"/>
    <property type="molecule type" value="Genomic_DNA"/>
</dbReference>
<gene>
    <name evidence="3" type="ORF">JD276_11185</name>
</gene>
<dbReference type="RefSeq" id="WP_200115737.1">
    <property type="nucleotide sequence ID" value="NZ_JAEHOH010000014.1"/>
</dbReference>
<dbReference type="PANTHER" id="PTHR43674">
    <property type="entry name" value="NITRILASE C965.09-RELATED"/>
    <property type="match status" value="1"/>
</dbReference>
<dbReference type="PROSITE" id="PS50263">
    <property type="entry name" value="CN_HYDROLASE"/>
    <property type="match status" value="1"/>
</dbReference>
<dbReference type="InterPro" id="IPR050345">
    <property type="entry name" value="Aliph_Amidase/BUP"/>
</dbReference>
<dbReference type="CDD" id="cd07197">
    <property type="entry name" value="nitrilase"/>
    <property type="match status" value="1"/>
</dbReference>
<evidence type="ECO:0000259" key="2">
    <source>
        <dbReference type="PROSITE" id="PS50263"/>
    </source>
</evidence>
<accession>A0A934UW62</accession>
<keyword evidence="4" id="KW-1185">Reference proteome</keyword>
<dbReference type="Proteomes" id="UP000608530">
    <property type="component" value="Unassembled WGS sequence"/>
</dbReference>
<comment type="caution">
    <text evidence="3">The sequence shown here is derived from an EMBL/GenBank/DDBJ whole genome shotgun (WGS) entry which is preliminary data.</text>
</comment>
<proteinExistence type="predicted"/>
<feature type="domain" description="CN hydrolase" evidence="2">
    <location>
        <begin position="1"/>
        <end position="211"/>
    </location>
</feature>
<dbReference type="SUPFAM" id="SSF56317">
    <property type="entry name" value="Carbon-nitrogen hydrolase"/>
    <property type="match status" value="1"/>
</dbReference>
<protein>
    <submittedName>
        <fullName evidence="3">Carbon-nitrogen hydrolase family protein</fullName>
    </submittedName>
</protein>
<name>A0A934UW62_9MICO</name>
<organism evidence="3 4">
    <name type="scientific">Leucobacter chromiisoli</name>
    <dbReference type="NCBI Taxonomy" id="2796471"/>
    <lineage>
        <taxon>Bacteria</taxon>
        <taxon>Bacillati</taxon>
        <taxon>Actinomycetota</taxon>
        <taxon>Actinomycetes</taxon>
        <taxon>Micrococcales</taxon>
        <taxon>Microbacteriaceae</taxon>
        <taxon>Leucobacter</taxon>
    </lineage>
</organism>
<evidence type="ECO:0000256" key="1">
    <source>
        <dbReference type="ARBA" id="ARBA00022801"/>
    </source>
</evidence>
<dbReference type="Pfam" id="PF00795">
    <property type="entry name" value="CN_hydrolase"/>
    <property type="match status" value="1"/>
</dbReference>
<sequence>MRVFADRYPQVRMWVFPELHLDSAEPWRNPDEFATPLDDERLAALGDLARELGVWLVPGSVYERGDDGSIYNTSLVYSPEGERVSTYRKIFPWRPAEVSTPGSSFEVFDMPGYGRVGMSICYDVWYPEHTRHLAWMGAELVLNLVQTGTSDREQELTIVRGNAIMNQVWIASINSAAPTGRGRSLLVDPQGVVRAACPESGPEVLTVLVNFEDATAARQYGTGAISRPWSQFRQEDAPIPLPLYGGRIDPAVWNSEAPAAIPSPAEEPPLPQAPLATVTSAIPVVDAAAEAPSGGALALTPHLDTSAIPVIPRN</sequence>
<keyword evidence="1 3" id="KW-0378">Hydrolase</keyword>